<dbReference type="VEuPathDB" id="PlasmoDB:PCOAH_00053230"/>
<accession>A0A1B1E736</accession>
<dbReference type="GeneID" id="30912057"/>
<feature type="region of interest" description="Disordered" evidence="1">
    <location>
        <begin position="562"/>
        <end position="608"/>
    </location>
</feature>
<sequence>MYDKDEHGVAETLCENGNEGDEKKVCEFILQNLLKIKGVRGKECNIENIEEELKEYVHCTTLNLWSALYIFNHCDKQDVVHRAYNVMESLKELGRGTQCKECTYRELKPMVVVKGMDMLKYMYLTMNGDAKIMNLIKKDPKPTENCEEQRKNLTKLGLQINSMRTSGGQQHQAAAAQPEMTKEQFNFISQLITKWVMTKGIWGGMKTVFTNLMSTLKGEQPIIATTCETGLDSNFQEITPWDKEEKELCKAMMKVMSYTNGLTQNFGVRDGIKGEDTVTTYLRCLIGTVVLAELYGSNCRFDKVLPHVSGMVHAYVESNLMEMTDKKCSEFSLESAQIGGKLISKTVVDWINSEKWKQDGRVEKYAMEYMGISDQRSKTNISDICGIITDKPGGRHGRQPKEICKRIIRIIYWMERWDKERNKWKGKSEKKEEQWEQYLKCILGHTIILEILKNKCNADQVMNIISETMRGRGNNFPSGKDGIECDWVKMEDIKSVKELFGTHIQNWINDARKRSGGVRDFEQVMQWMECKPNEKQKEEQEQKEKPCHSERIIDLLGAGRSSQLRDLVNTDPSASAPSSYPGKEQASEDKKEEEKPDKGRIDPDEPDLQDINAGYYFFLGKRRKRYGRAHQVSDPTVQEQFPDHVDNQDGPYEYTLVRERRQPRSVPKKAKRPKKQGVGRRRPDRPVGRRMIIDIHLEVLDECQKGNTKLVQEDFFEILVQDFMGSHILNEEDVPREDFPRSVFKFWEEDFVPPENFPKERVRREGVPSSDSWFREEDFVLKEGVAREDIPKEDVSKEQVPSSDCGLKVDVPKEQVRGSGLGFREEDFVPKEDVPREEVSKEQVPS</sequence>
<dbReference type="KEGG" id="pcot:PCOAH_00053230"/>
<feature type="compositionally biased region" description="Basic and acidic residues" evidence="1">
    <location>
        <begin position="585"/>
        <end position="603"/>
    </location>
</feature>
<feature type="region of interest" description="Disordered" evidence="1">
    <location>
        <begin position="818"/>
        <end position="846"/>
    </location>
</feature>
<evidence type="ECO:0000259" key="2">
    <source>
        <dbReference type="Pfam" id="PF12879"/>
    </source>
</evidence>
<dbReference type="EMBL" id="CP016252">
    <property type="protein sequence ID" value="ANQ10811.1"/>
    <property type="molecule type" value="Genomic_DNA"/>
</dbReference>
<feature type="compositionally biased region" description="Basic and acidic residues" evidence="1">
    <location>
        <begin position="823"/>
        <end position="846"/>
    </location>
</feature>
<feature type="domain" description="Schizont-infected cell agglutination extracellular alpha" evidence="3">
    <location>
        <begin position="374"/>
        <end position="507"/>
    </location>
</feature>
<proteinExistence type="predicted"/>
<dbReference type="InterPro" id="IPR024290">
    <property type="entry name" value="SICA_extracell_a"/>
</dbReference>
<dbReference type="InterPro" id="IPR024288">
    <property type="entry name" value="SICA_C"/>
</dbReference>
<keyword evidence="5" id="KW-1185">Reference proteome</keyword>
<feature type="domain" description="Schizont-infected cell agglutination extracellular alpha" evidence="3">
    <location>
        <begin position="197"/>
        <end position="350"/>
    </location>
</feature>
<evidence type="ECO:0000313" key="4">
    <source>
        <dbReference type="EMBL" id="ANQ10811.1"/>
    </source>
</evidence>
<dbReference type="Pfam" id="PF12887">
    <property type="entry name" value="SICA_alpha"/>
    <property type="match status" value="3"/>
</dbReference>
<reference evidence="5" key="1">
    <citation type="submission" date="2016-06" db="EMBL/GenBank/DDBJ databases">
        <title>First high quality genome sequence of Plasmodium coatneyi using continuous long reads from single molecule, real-time sequencing.</title>
        <authorList>
            <person name="Chien J.-T."/>
            <person name="Pakala S.B."/>
            <person name="Geraldo J.A."/>
            <person name="Lapp S.A."/>
            <person name="Barnwell J.W."/>
            <person name="Kissinger J.C."/>
            <person name="Galinski M.R."/>
            <person name="Humphrey J.C."/>
        </authorList>
    </citation>
    <scope>NUCLEOTIDE SEQUENCE [LARGE SCALE GENOMIC DNA]</scope>
    <source>
        <strain evidence="5">Hackeri</strain>
    </source>
</reference>
<feature type="compositionally biased region" description="Polar residues" evidence="1">
    <location>
        <begin position="562"/>
        <end position="578"/>
    </location>
</feature>
<dbReference type="Pfam" id="PF12879">
    <property type="entry name" value="SICA_C"/>
    <property type="match status" value="1"/>
</dbReference>
<name>A0A1B1E736_9APIC</name>
<feature type="region of interest" description="Disordered" evidence="1">
    <location>
        <begin position="629"/>
        <end position="685"/>
    </location>
</feature>
<gene>
    <name evidence="4" type="ORF">PCOAH_00053230</name>
</gene>
<evidence type="ECO:0000313" key="5">
    <source>
        <dbReference type="Proteomes" id="UP000092716"/>
    </source>
</evidence>
<feature type="domain" description="Schizont-infected cell agglutination extracellular alpha" evidence="3">
    <location>
        <begin position="6"/>
        <end position="114"/>
    </location>
</feature>
<protein>
    <submittedName>
        <fullName evidence="4">SICA-like antigen</fullName>
    </submittedName>
</protein>
<dbReference type="AlphaFoldDB" id="A0A1B1E736"/>
<dbReference type="Proteomes" id="UP000092716">
    <property type="component" value="Chromosome 14"/>
</dbReference>
<evidence type="ECO:0000259" key="3">
    <source>
        <dbReference type="Pfam" id="PF12887"/>
    </source>
</evidence>
<feature type="compositionally biased region" description="Basic residues" evidence="1">
    <location>
        <begin position="663"/>
        <end position="683"/>
    </location>
</feature>
<organism evidence="4 5">
    <name type="scientific">Plasmodium coatneyi</name>
    <dbReference type="NCBI Taxonomy" id="208452"/>
    <lineage>
        <taxon>Eukaryota</taxon>
        <taxon>Sar</taxon>
        <taxon>Alveolata</taxon>
        <taxon>Apicomplexa</taxon>
        <taxon>Aconoidasida</taxon>
        <taxon>Haemosporida</taxon>
        <taxon>Plasmodiidae</taxon>
        <taxon>Plasmodium</taxon>
    </lineage>
</organism>
<evidence type="ECO:0000256" key="1">
    <source>
        <dbReference type="SAM" id="MobiDB-lite"/>
    </source>
</evidence>
<dbReference type="RefSeq" id="XP_019917506.1">
    <property type="nucleotide sequence ID" value="XM_020062103.1"/>
</dbReference>
<feature type="domain" description="Schizont-infected cell agglutination C-terminal" evidence="2">
    <location>
        <begin position="615"/>
        <end position="739"/>
    </location>
</feature>